<proteinExistence type="predicted"/>
<feature type="domain" description="HD-GYP" evidence="4">
    <location>
        <begin position="391"/>
        <end position="585"/>
    </location>
</feature>
<feature type="transmembrane region" description="Helical" evidence="1">
    <location>
        <begin position="73"/>
        <end position="98"/>
    </location>
</feature>
<dbReference type="PANTHER" id="PTHR43155:SF2">
    <property type="entry name" value="CYCLIC DI-GMP PHOSPHODIESTERASE PA4108"/>
    <property type="match status" value="1"/>
</dbReference>
<comment type="caution">
    <text evidence="5">The sequence shown here is derived from an EMBL/GenBank/DDBJ whole genome shotgun (WGS) entry which is preliminary data.</text>
</comment>
<dbReference type="CDD" id="cd01949">
    <property type="entry name" value="GGDEF"/>
    <property type="match status" value="1"/>
</dbReference>
<feature type="domain" description="GGDEF" evidence="2">
    <location>
        <begin position="263"/>
        <end position="398"/>
    </location>
</feature>
<dbReference type="NCBIfam" id="TIGR00254">
    <property type="entry name" value="GGDEF"/>
    <property type="match status" value="1"/>
</dbReference>
<dbReference type="CDD" id="cd00077">
    <property type="entry name" value="HDc"/>
    <property type="match status" value="1"/>
</dbReference>
<accession>A0A101XR86</accession>
<dbReference type="SMART" id="SM00267">
    <property type="entry name" value="GGDEF"/>
    <property type="match status" value="1"/>
</dbReference>
<organism evidence="5 6">
    <name type="scientific">Ferroacidibacillus organovorans</name>
    <dbReference type="NCBI Taxonomy" id="1765683"/>
    <lineage>
        <taxon>Bacteria</taxon>
        <taxon>Bacillati</taxon>
        <taxon>Bacillota</taxon>
        <taxon>Bacilli</taxon>
        <taxon>Bacillales</taxon>
        <taxon>Alicyclobacillaceae</taxon>
        <taxon>Ferroacidibacillus</taxon>
    </lineage>
</organism>
<keyword evidence="6" id="KW-1185">Reference proteome</keyword>
<dbReference type="Proteomes" id="UP000053557">
    <property type="component" value="Unassembled WGS sequence"/>
</dbReference>
<evidence type="ECO:0000259" key="2">
    <source>
        <dbReference type="PROSITE" id="PS50887"/>
    </source>
</evidence>
<dbReference type="InterPro" id="IPR006674">
    <property type="entry name" value="HD_domain"/>
</dbReference>
<evidence type="ECO:0000313" key="5">
    <source>
        <dbReference type="EMBL" id="KUO96058.1"/>
    </source>
</evidence>
<feature type="transmembrane region" description="Helical" evidence="1">
    <location>
        <begin position="12"/>
        <end position="35"/>
    </location>
</feature>
<feature type="transmembrane region" description="Helical" evidence="1">
    <location>
        <begin position="137"/>
        <end position="165"/>
    </location>
</feature>
<dbReference type="AlphaFoldDB" id="A0A101XR86"/>
<feature type="transmembrane region" description="Helical" evidence="1">
    <location>
        <begin position="110"/>
        <end position="131"/>
    </location>
</feature>
<keyword evidence="1" id="KW-1133">Transmembrane helix</keyword>
<feature type="transmembrane region" description="Helical" evidence="1">
    <location>
        <begin position="208"/>
        <end position="227"/>
    </location>
</feature>
<dbReference type="PANTHER" id="PTHR43155">
    <property type="entry name" value="CYCLIC DI-GMP PHOSPHODIESTERASE PA4108-RELATED"/>
    <property type="match status" value="1"/>
</dbReference>
<dbReference type="SUPFAM" id="SSF109604">
    <property type="entry name" value="HD-domain/PDEase-like"/>
    <property type="match status" value="1"/>
</dbReference>
<feature type="domain" description="HD" evidence="3">
    <location>
        <begin position="413"/>
        <end position="535"/>
    </location>
</feature>
<keyword evidence="1" id="KW-0472">Membrane</keyword>
<evidence type="ECO:0000259" key="3">
    <source>
        <dbReference type="PROSITE" id="PS51831"/>
    </source>
</evidence>
<dbReference type="Pfam" id="PF00990">
    <property type="entry name" value="GGDEF"/>
    <property type="match status" value="1"/>
</dbReference>
<sequence>MSIMPTLAKQPLHLILFVLTILGNVILLSGLVFLFHHLTYHSALLMIEISVLCALLAPWSIRMPSGASWRPGIPLLLLGIFTLPKELAILISLPGLLWITARAHARLPKYLETFAHVTIGLYISATVYAFMRHRLGASFPALILSIVLTLLLHLIINRFISAMIVAKREQRPLLDQLQLSIKELHWGYLNSYLLVFMSALLSRHYPMISVFLATAIQVGIFSAINDYNKVKLLQKSAWTDGLTGIENRNAWESHLREHEYIPFSGSLIVVDVDNFKEVNDQFGHLTGDEVLRDVADALVSSLPRPARHFRYGGDEFIVYSPHPLSAEKMDMIRSHLSRLRQSKGRQNLHVKISMGLATASTSAASLSEVLQLADMRMYEEKQREKMPHGGFEVMLPSSLLALTVAIEQKDRYTAGHNLRVAFYALKLAQKMGLDSQRQKAIYRGSIVHDIGKISTPDAILNKRGTLTPDERQWINQHPVTGFEICKKLGFTTDELDVVLFHHERFDGAGYPRQLREMQIPLVARIAAVADVYDALTTVRSFRDAWRHEEAMDYIRLQTGSAFDPACVAAWDALNTPLTLRDQYANWQKEPFHA</sequence>
<keyword evidence="1" id="KW-0812">Transmembrane</keyword>
<dbReference type="SUPFAM" id="SSF55073">
    <property type="entry name" value="Nucleotide cyclase"/>
    <property type="match status" value="1"/>
</dbReference>
<evidence type="ECO:0000256" key="1">
    <source>
        <dbReference type="SAM" id="Phobius"/>
    </source>
</evidence>
<dbReference type="InterPro" id="IPR006675">
    <property type="entry name" value="HDIG_dom"/>
</dbReference>
<dbReference type="PROSITE" id="PS51832">
    <property type="entry name" value="HD_GYP"/>
    <property type="match status" value="1"/>
</dbReference>
<name>A0A101XR86_9BACL</name>
<dbReference type="InterPro" id="IPR000160">
    <property type="entry name" value="GGDEF_dom"/>
</dbReference>
<dbReference type="InterPro" id="IPR043128">
    <property type="entry name" value="Rev_trsase/Diguanyl_cyclase"/>
</dbReference>
<dbReference type="EMBL" id="LPVJ01000029">
    <property type="protein sequence ID" value="KUO96058.1"/>
    <property type="molecule type" value="Genomic_DNA"/>
</dbReference>
<evidence type="ECO:0000313" key="6">
    <source>
        <dbReference type="Proteomes" id="UP000053557"/>
    </source>
</evidence>
<dbReference type="NCBIfam" id="TIGR00277">
    <property type="entry name" value="HDIG"/>
    <property type="match status" value="1"/>
</dbReference>
<gene>
    <name evidence="5" type="ORF">ATW55_01425</name>
</gene>
<evidence type="ECO:0008006" key="7">
    <source>
        <dbReference type="Google" id="ProtNLM"/>
    </source>
</evidence>
<dbReference type="SMART" id="SM00471">
    <property type="entry name" value="HDc"/>
    <property type="match status" value="1"/>
</dbReference>
<dbReference type="InterPro" id="IPR037522">
    <property type="entry name" value="HD_GYP_dom"/>
</dbReference>
<dbReference type="InterPro" id="IPR029787">
    <property type="entry name" value="Nucleotide_cyclase"/>
</dbReference>
<dbReference type="PROSITE" id="PS51831">
    <property type="entry name" value="HD"/>
    <property type="match status" value="1"/>
</dbReference>
<dbReference type="PROSITE" id="PS50887">
    <property type="entry name" value="GGDEF"/>
    <property type="match status" value="1"/>
</dbReference>
<feature type="transmembrane region" description="Helical" evidence="1">
    <location>
        <begin position="42"/>
        <end position="61"/>
    </location>
</feature>
<dbReference type="Gene3D" id="3.30.70.270">
    <property type="match status" value="1"/>
</dbReference>
<dbReference type="Gene3D" id="1.10.3210.10">
    <property type="entry name" value="Hypothetical protein af1432"/>
    <property type="match status" value="1"/>
</dbReference>
<reference evidence="5 6" key="1">
    <citation type="submission" date="2015-12" db="EMBL/GenBank/DDBJ databases">
        <title>Draft genome sequence of Acidibacillus ferrooxidans ITV001, isolated from a chalcopyrite acid mine drainage site in Brazil.</title>
        <authorList>
            <person name="Dall'Agnol H."/>
            <person name="Nancucheo I."/>
            <person name="Johnson B."/>
            <person name="Oliveira R."/>
            <person name="Leite L."/>
            <person name="Pylro V."/>
            <person name="Nunes G.L."/>
            <person name="Tzotzos G."/>
            <person name="Fernandes G.R."/>
            <person name="Dutra J."/>
            <person name="Orellana S.C."/>
            <person name="Oliveira G."/>
        </authorList>
    </citation>
    <scope>NUCLEOTIDE SEQUENCE [LARGE SCALE GENOMIC DNA]</scope>
    <source>
        <strain evidence="6">ITV01</strain>
    </source>
</reference>
<evidence type="ECO:0000259" key="4">
    <source>
        <dbReference type="PROSITE" id="PS51832"/>
    </source>
</evidence>
<dbReference type="InterPro" id="IPR003607">
    <property type="entry name" value="HD/PDEase_dom"/>
</dbReference>
<dbReference type="Pfam" id="PF13487">
    <property type="entry name" value="HD_5"/>
    <property type="match status" value="1"/>
</dbReference>
<protein>
    <recommendedName>
        <fullName evidence="7">Diguanylate cyclase</fullName>
    </recommendedName>
</protein>